<dbReference type="STRING" id="139825.A0A401GSW6"/>
<feature type="domain" description="Tf2-1-like SH3-like" evidence="1">
    <location>
        <begin position="85"/>
        <end position="151"/>
    </location>
</feature>
<dbReference type="OrthoDB" id="2793220at2759"/>
<evidence type="ECO:0000259" key="1">
    <source>
        <dbReference type="Pfam" id="PF24626"/>
    </source>
</evidence>
<keyword evidence="3" id="KW-1185">Reference proteome</keyword>
<evidence type="ECO:0000313" key="3">
    <source>
        <dbReference type="Proteomes" id="UP000287166"/>
    </source>
</evidence>
<name>A0A401GSW6_9APHY</name>
<organism evidence="2 3">
    <name type="scientific">Sparassis crispa</name>
    <dbReference type="NCBI Taxonomy" id="139825"/>
    <lineage>
        <taxon>Eukaryota</taxon>
        <taxon>Fungi</taxon>
        <taxon>Dikarya</taxon>
        <taxon>Basidiomycota</taxon>
        <taxon>Agaricomycotina</taxon>
        <taxon>Agaricomycetes</taxon>
        <taxon>Polyporales</taxon>
        <taxon>Sparassidaceae</taxon>
        <taxon>Sparassis</taxon>
    </lineage>
</organism>
<dbReference type="Pfam" id="PF24626">
    <property type="entry name" value="SH3_Tf2-1"/>
    <property type="match status" value="1"/>
</dbReference>
<dbReference type="GeneID" id="38782176"/>
<dbReference type="InterPro" id="IPR056924">
    <property type="entry name" value="SH3_Tf2-1"/>
</dbReference>
<comment type="caution">
    <text evidence="2">The sequence shown here is derived from an EMBL/GenBank/DDBJ whole genome shotgun (WGS) entry which is preliminary data.</text>
</comment>
<gene>
    <name evidence="2" type="ORF">SCP_0704460</name>
</gene>
<evidence type="ECO:0000313" key="2">
    <source>
        <dbReference type="EMBL" id="GBE85259.1"/>
    </source>
</evidence>
<reference evidence="2 3" key="1">
    <citation type="journal article" date="2018" name="Sci. Rep.">
        <title>Genome sequence of the cauliflower mushroom Sparassis crispa (Hanabiratake) and its association with beneficial usage.</title>
        <authorList>
            <person name="Kiyama R."/>
            <person name="Furutani Y."/>
            <person name="Kawaguchi K."/>
            <person name="Nakanishi T."/>
        </authorList>
    </citation>
    <scope>NUCLEOTIDE SEQUENCE [LARGE SCALE GENOMIC DNA]</scope>
</reference>
<dbReference type="InterPro" id="IPR016197">
    <property type="entry name" value="Chromo-like_dom_sf"/>
</dbReference>
<dbReference type="EMBL" id="BFAD01000007">
    <property type="protein sequence ID" value="GBE85259.1"/>
    <property type="molecule type" value="Genomic_DNA"/>
</dbReference>
<dbReference type="RefSeq" id="XP_027616172.1">
    <property type="nucleotide sequence ID" value="XM_027760371.1"/>
</dbReference>
<sequence length="232" mass="26553">MNTVNNSTGFSPFQLKTGHSPRLVPPFSQVSLADDTLDEATRAAELFTCLDTDIMEARDNLFLTKVNQAALANRSRSEEISYAVGDKVMLSTFHRHHDYMQRGDNHIAKFMVRYDGPYSVLHSYPEFSAYTLNLPASTNIFPTFHASLLKPWFKNNPELFPSHQCSQPGPIITTDGAEEWEVESIVDHHPRGHSFQYLVRFCRYGLEHDIWLSRREVNDLAALDEYLLHSPH</sequence>
<accession>A0A401GSW6</accession>
<dbReference type="Proteomes" id="UP000287166">
    <property type="component" value="Unassembled WGS sequence"/>
</dbReference>
<dbReference type="AlphaFoldDB" id="A0A401GSW6"/>
<dbReference type="SUPFAM" id="SSF54160">
    <property type="entry name" value="Chromo domain-like"/>
    <property type="match status" value="1"/>
</dbReference>
<dbReference type="InParanoid" id="A0A401GSW6"/>
<protein>
    <submittedName>
        <fullName evidence="2">Transposon Ty3-G Gag-Pol polyprotein</fullName>
    </submittedName>
</protein>
<dbReference type="Gene3D" id="2.40.50.40">
    <property type="match status" value="1"/>
</dbReference>
<proteinExistence type="predicted"/>